<comment type="caution">
    <text evidence="3">The sequence shown here is derived from an EMBL/GenBank/DDBJ whole genome shotgun (WGS) entry which is preliminary data.</text>
</comment>
<dbReference type="EMBL" id="JABMIG020000033">
    <property type="protein sequence ID" value="KAL3800302.1"/>
    <property type="molecule type" value="Genomic_DNA"/>
</dbReference>
<evidence type="ECO:0000259" key="2">
    <source>
        <dbReference type="Pfam" id="PF00149"/>
    </source>
</evidence>
<accession>A0ABD3QJN0</accession>
<feature type="region of interest" description="Disordered" evidence="1">
    <location>
        <begin position="91"/>
        <end position="120"/>
    </location>
</feature>
<dbReference type="Proteomes" id="UP001516023">
    <property type="component" value="Unassembled WGS sequence"/>
</dbReference>
<feature type="region of interest" description="Disordered" evidence="1">
    <location>
        <begin position="226"/>
        <end position="247"/>
    </location>
</feature>
<feature type="region of interest" description="Disordered" evidence="1">
    <location>
        <begin position="57"/>
        <end position="79"/>
    </location>
</feature>
<protein>
    <recommendedName>
        <fullName evidence="2">Calcineurin-like phosphoesterase domain-containing protein</fullName>
    </recommendedName>
</protein>
<evidence type="ECO:0000313" key="3">
    <source>
        <dbReference type="EMBL" id="KAL3800302.1"/>
    </source>
</evidence>
<dbReference type="Gene3D" id="3.60.21.10">
    <property type="match status" value="1"/>
</dbReference>
<gene>
    <name evidence="3" type="ORF">HJC23_003598</name>
</gene>
<evidence type="ECO:0000256" key="1">
    <source>
        <dbReference type="SAM" id="MobiDB-lite"/>
    </source>
</evidence>
<keyword evidence="4" id="KW-1185">Reference proteome</keyword>
<dbReference type="AlphaFoldDB" id="A0ABD3QJN0"/>
<name>A0ABD3QJN0_9STRA</name>
<feature type="compositionally biased region" description="Low complexity" evidence="1">
    <location>
        <begin position="226"/>
        <end position="237"/>
    </location>
</feature>
<dbReference type="InterPro" id="IPR051918">
    <property type="entry name" value="STPP_CPPED1"/>
</dbReference>
<sequence length="636" mass="72374">MILNCCDDEFMTVREVSGHKQHKTMMEAVDLKHITTCYSGSVIATMSSNSVVRLVNAPTPRDSPRLTASDPAKHERNVKCEDVESSLQCEDRVPVPLRKSTNHTAPDSKPNSHEKPTANRFTAAQRDRTLRHHKLIQPTSSQEKVHLASLRAERDIEFRAASSSVSSVSLLTLPEEEEEDEVHIAYNSQESFTSVEKDRLVDVCLEKNFKSALSISSLTQSTLSTASMSYEDSQKSSSDGDDDSDKEDDEYIAEMSNLYCQPCEMQSHSPSHRFVVCADTQFGISKKNINWDAEIHYSNQAIDLINEMDPRPAFVCVCGDLVDMEFSFEKKKGSKSKFPSSLFNGSTGIASREVCDSIQDEQNEDFKQLWSRLHPDIALVCLCGNHDLGNRPTPRSISRFRAAYGDEYLAFWVNGTYNIVLNNVLFVDPSGAKRIYKTQLKWLEERLKYAQDHQAKQVYVFAHHPWFLYDEDEDPENLTGASPYPEEWLISTSPTSVNANNTESFPDSYFSMPKKYRYQALELFQRYNVDACFSGHFHQNLISKTRWGMDMIITAPLSVVFESTGKTEYKEKLDFTEENRRSRKMTFESEEAMLCGDDRCEHSLTEEPSCRGVRVVDVKVNESSTSSGFRHWFVPL</sequence>
<organism evidence="3 4">
    <name type="scientific">Cyclotella cryptica</name>
    <dbReference type="NCBI Taxonomy" id="29204"/>
    <lineage>
        <taxon>Eukaryota</taxon>
        <taxon>Sar</taxon>
        <taxon>Stramenopiles</taxon>
        <taxon>Ochrophyta</taxon>
        <taxon>Bacillariophyta</taxon>
        <taxon>Coscinodiscophyceae</taxon>
        <taxon>Thalassiosirophycidae</taxon>
        <taxon>Stephanodiscales</taxon>
        <taxon>Stephanodiscaceae</taxon>
        <taxon>Cyclotella</taxon>
    </lineage>
</organism>
<dbReference type="PANTHER" id="PTHR43143">
    <property type="entry name" value="METALLOPHOSPHOESTERASE, CALCINEURIN SUPERFAMILY"/>
    <property type="match status" value="1"/>
</dbReference>
<feature type="domain" description="Calcineurin-like phosphoesterase" evidence="2">
    <location>
        <begin position="273"/>
        <end position="539"/>
    </location>
</feature>
<evidence type="ECO:0000313" key="4">
    <source>
        <dbReference type="Proteomes" id="UP001516023"/>
    </source>
</evidence>
<proteinExistence type="predicted"/>
<dbReference type="SUPFAM" id="SSF56300">
    <property type="entry name" value="Metallo-dependent phosphatases"/>
    <property type="match status" value="1"/>
</dbReference>
<dbReference type="InterPro" id="IPR004843">
    <property type="entry name" value="Calcineurin-like_PHP"/>
</dbReference>
<dbReference type="PANTHER" id="PTHR43143:SF1">
    <property type="entry name" value="SERINE_THREONINE-PROTEIN PHOSPHATASE CPPED1"/>
    <property type="match status" value="1"/>
</dbReference>
<dbReference type="InterPro" id="IPR029052">
    <property type="entry name" value="Metallo-depent_PP-like"/>
</dbReference>
<dbReference type="Pfam" id="PF00149">
    <property type="entry name" value="Metallophos"/>
    <property type="match status" value="1"/>
</dbReference>
<reference evidence="3 4" key="1">
    <citation type="journal article" date="2020" name="G3 (Bethesda)">
        <title>Improved Reference Genome for Cyclotella cryptica CCMP332, a Model for Cell Wall Morphogenesis, Salinity Adaptation, and Lipid Production in Diatoms (Bacillariophyta).</title>
        <authorList>
            <person name="Roberts W.R."/>
            <person name="Downey K.M."/>
            <person name="Ruck E.C."/>
            <person name="Traller J.C."/>
            <person name="Alverson A.J."/>
        </authorList>
    </citation>
    <scope>NUCLEOTIDE SEQUENCE [LARGE SCALE GENOMIC DNA]</scope>
    <source>
        <strain evidence="3 4">CCMP332</strain>
    </source>
</reference>